<evidence type="ECO:0000313" key="3">
    <source>
        <dbReference type="Proteomes" id="UP001172159"/>
    </source>
</evidence>
<name>A0AA40EE97_9PEZI</name>
<comment type="caution">
    <text evidence="2">The sequence shown here is derived from an EMBL/GenBank/DDBJ whole genome shotgun (WGS) entry which is preliminary data.</text>
</comment>
<keyword evidence="3" id="KW-1185">Reference proteome</keyword>
<accession>A0AA40EE97</accession>
<sequence>MTESLTSAQAAGAGGDKPPRNPTSNNTKPKSKPSRKKAGKDAKKGKGTKKTLSHITGGSRAREDPYTLDEKPTEGSIKSGTGTKNDPSELYKVVCRRSLIYNFTKYLQPCISSRGLCHCPATPAALSIQGLAPGPRCGEGVAATGSSGSLMVGVQSLGQRIHWQFGRGSTYMYLSWLQWVVAVVVVVWKTKTSGVQVQQPSTAVEALLPSSTSLSSITGSILGQ</sequence>
<feature type="compositionally biased region" description="Basic and acidic residues" evidence="1">
    <location>
        <begin position="60"/>
        <end position="73"/>
    </location>
</feature>
<gene>
    <name evidence="2" type="ORF">B0T21DRAFT_441445</name>
</gene>
<evidence type="ECO:0000313" key="2">
    <source>
        <dbReference type="EMBL" id="KAK0736715.1"/>
    </source>
</evidence>
<organism evidence="2 3">
    <name type="scientific">Apiosordaria backusii</name>
    <dbReference type="NCBI Taxonomy" id="314023"/>
    <lineage>
        <taxon>Eukaryota</taxon>
        <taxon>Fungi</taxon>
        <taxon>Dikarya</taxon>
        <taxon>Ascomycota</taxon>
        <taxon>Pezizomycotina</taxon>
        <taxon>Sordariomycetes</taxon>
        <taxon>Sordariomycetidae</taxon>
        <taxon>Sordariales</taxon>
        <taxon>Lasiosphaeriaceae</taxon>
        <taxon>Apiosordaria</taxon>
    </lineage>
</organism>
<reference evidence="2" key="1">
    <citation type="submission" date="2023-06" db="EMBL/GenBank/DDBJ databases">
        <title>Genome-scale phylogeny and comparative genomics of the fungal order Sordariales.</title>
        <authorList>
            <consortium name="Lawrence Berkeley National Laboratory"/>
            <person name="Hensen N."/>
            <person name="Bonometti L."/>
            <person name="Westerberg I."/>
            <person name="Brannstrom I.O."/>
            <person name="Guillou S."/>
            <person name="Cros-Aarteil S."/>
            <person name="Calhoun S."/>
            <person name="Haridas S."/>
            <person name="Kuo A."/>
            <person name="Mondo S."/>
            <person name="Pangilinan J."/>
            <person name="Riley R."/>
            <person name="Labutti K."/>
            <person name="Andreopoulos B."/>
            <person name="Lipzen A."/>
            <person name="Chen C."/>
            <person name="Yanf M."/>
            <person name="Daum C."/>
            <person name="Ng V."/>
            <person name="Clum A."/>
            <person name="Steindorff A."/>
            <person name="Ohm R."/>
            <person name="Martin F."/>
            <person name="Silar P."/>
            <person name="Natvig D."/>
            <person name="Lalanne C."/>
            <person name="Gautier V."/>
            <person name="Ament-Velasquez S.L."/>
            <person name="Kruys A."/>
            <person name="Hutchinson M.I."/>
            <person name="Powell A.J."/>
            <person name="Barry K."/>
            <person name="Miller A.N."/>
            <person name="Grigoriev I.V."/>
            <person name="Debuchy R."/>
            <person name="Gladieux P."/>
            <person name="Thoren M.H."/>
            <person name="Johannesson H."/>
        </authorList>
    </citation>
    <scope>NUCLEOTIDE SEQUENCE</scope>
    <source>
        <strain evidence="2">CBS 540.89</strain>
    </source>
</reference>
<dbReference type="EMBL" id="JAUKTV010000006">
    <property type="protein sequence ID" value="KAK0736715.1"/>
    <property type="molecule type" value="Genomic_DNA"/>
</dbReference>
<proteinExistence type="predicted"/>
<protein>
    <submittedName>
        <fullName evidence="2">Uncharacterized protein</fullName>
    </submittedName>
</protein>
<dbReference type="AlphaFoldDB" id="A0AA40EE97"/>
<feature type="region of interest" description="Disordered" evidence="1">
    <location>
        <begin position="1"/>
        <end position="84"/>
    </location>
</feature>
<dbReference type="Proteomes" id="UP001172159">
    <property type="component" value="Unassembled WGS sequence"/>
</dbReference>
<evidence type="ECO:0000256" key="1">
    <source>
        <dbReference type="SAM" id="MobiDB-lite"/>
    </source>
</evidence>
<feature type="compositionally biased region" description="Basic residues" evidence="1">
    <location>
        <begin position="29"/>
        <end position="38"/>
    </location>
</feature>